<evidence type="ECO:0000313" key="3">
    <source>
        <dbReference type="Proteomes" id="UP000289738"/>
    </source>
</evidence>
<accession>A0A445EDM8</accession>
<evidence type="ECO:0000313" key="2">
    <source>
        <dbReference type="EMBL" id="RYR73433.1"/>
    </source>
</evidence>
<dbReference type="AlphaFoldDB" id="A0A445EDM8"/>
<proteinExistence type="predicted"/>
<organism evidence="2 3">
    <name type="scientific">Arachis hypogaea</name>
    <name type="common">Peanut</name>
    <dbReference type="NCBI Taxonomy" id="3818"/>
    <lineage>
        <taxon>Eukaryota</taxon>
        <taxon>Viridiplantae</taxon>
        <taxon>Streptophyta</taxon>
        <taxon>Embryophyta</taxon>
        <taxon>Tracheophyta</taxon>
        <taxon>Spermatophyta</taxon>
        <taxon>Magnoliopsida</taxon>
        <taxon>eudicotyledons</taxon>
        <taxon>Gunneridae</taxon>
        <taxon>Pentapetalae</taxon>
        <taxon>rosids</taxon>
        <taxon>fabids</taxon>
        <taxon>Fabales</taxon>
        <taxon>Fabaceae</taxon>
        <taxon>Papilionoideae</taxon>
        <taxon>50 kb inversion clade</taxon>
        <taxon>dalbergioids sensu lato</taxon>
        <taxon>Dalbergieae</taxon>
        <taxon>Pterocarpus clade</taxon>
        <taxon>Arachis</taxon>
    </lineage>
</organism>
<name>A0A445EDM8_ARAHY</name>
<keyword evidence="3" id="KW-1185">Reference proteome</keyword>
<protein>
    <submittedName>
        <fullName evidence="2">Uncharacterized protein</fullName>
    </submittedName>
</protein>
<evidence type="ECO:0000256" key="1">
    <source>
        <dbReference type="SAM" id="Coils"/>
    </source>
</evidence>
<reference evidence="2 3" key="1">
    <citation type="submission" date="2019-01" db="EMBL/GenBank/DDBJ databases">
        <title>Sequencing of cultivated peanut Arachis hypogaea provides insights into genome evolution and oil improvement.</title>
        <authorList>
            <person name="Chen X."/>
        </authorList>
    </citation>
    <scope>NUCLEOTIDE SEQUENCE [LARGE SCALE GENOMIC DNA]</scope>
    <source>
        <strain evidence="3">cv. Fuhuasheng</strain>
        <tissue evidence="2">Leaves</tissue>
    </source>
</reference>
<feature type="coiled-coil region" evidence="1">
    <location>
        <begin position="48"/>
        <end position="75"/>
    </location>
</feature>
<sequence>MAHPDDAIGKVCGPENGKRVCGFSNAACSSGFGKSKCIFGGAIYGGSSSASQQHVADLERQLQEAKDQVATLHKFLQQKYGDEVPTFSDSVPHIQLD</sequence>
<gene>
    <name evidence="2" type="ORF">Ahy_A02g007778</name>
</gene>
<keyword evidence="1" id="KW-0175">Coiled coil</keyword>
<dbReference type="EMBL" id="SDMP01000002">
    <property type="protein sequence ID" value="RYR73433.1"/>
    <property type="molecule type" value="Genomic_DNA"/>
</dbReference>
<comment type="caution">
    <text evidence="2">The sequence shown here is derived from an EMBL/GenBank/DDBJ whole genome shotgun (WGS) entry which is preliminary data.</text>
</comment>
<dbReference type="Proteomes" id="UP000289738">
    <property type="component" value="Chromosome A02"/>
</dbReference>